<evidence type="ECO:0000313" key="5">
    <source>
        <dbReference type="EMBL" id="QBD79529.1"/>
    </source>
</evidence>
<dbReference type="GO" id="GO:0003700">
    <property type="term" value="F:DNA-binding transcription factor activity"/>
    <property type="evidence" value="ECO:0007669"/>
    <property type="project" value="InterPro"/>
</dbReference>
<dbReference type="RefSeq" id="WP_129890581.1">
    <property type="nucleotide sequence ID" value="NZ_CP035758.1"/>
</dbReference>
<dbReference type="SMART" id="SM00342">
    <property type="entry name" value="HTH_ARAC"/>
    <property type="match status" value="1"/>
</dbReference>
<evidence type="ECO:0000256" key="2">
    <source>
        <dbReference type="ARBA" id="ARBA00023125"/>
    </source>
</evidence>
<dbReference type="Proteomes" id="UP000290365">
    <property type="component" value="Chromosome"/>
</dbReference>
<dbReference type="KEGG" id="kbs:EPA93_27530"/>
<proteinExistence type="predicted"/>
<dbReference type="EMBL" id="CP035758">
    <property type="protein sequence ID" value="QBD79529.1"/>
    <property type="molecule type" value="Genomic_DNA"/>
</dbReference>
<dbReference type="PANTHER" id="PTHR46796">
    <property type="entry name" value="HTH-TYPE TRANSCRIPTIONAL ACTIVATOR RHAS-RELATED"/>
    <property type="match status" value="1"/>
</dbReference>
<keyword evidence="1" id="KW-0805">Transcription regulation</keyword>
<keyword evidence="2" id="KW-0238">DNA-binding</keyword>
<evidence type="ECO:0000259" key="4">
    <source>
        <dbReference type="PROSITE" id="PS01124"/>
    </source>
</evidence>
<dbReference type="SUPFAM" id="SSF46689">
    <property type="entry name" value="Homeodomain-like"/>
    <property type="match status" value="2"/>
</dbReference>
<dbReference type="AlphaFoldDB" id="A0A4P6JV47"/>
<dbReference type="InterPro" id="IPR018060">
    <property type="entry name" value="HTH_AraC"/>
</dbReference>
<organism evidence="5 6">
    <name type="scientific">Ktedonosporobacter rubrisoli</name>
    <dbReference type="NCBI Taxonomy" id="2509675"/>
    <lineage>
        <taxon>Bacteria</taxon>
        <taxon>Bacillati</taxon>
        <taxon>Chloroflexota</taxon>
        <taxon>Ktedonobacteria</taxon>
        <taxon>Ktedonobacterales</taxon>
        <taxon>Ktedonosporobacteraceae</taxon>
        <taxon>Ktedonosporobacter</taxon>
    </lineage>
</organism>
<dbReference type="InterPro" id="IPR050204">
    <property type="entry name" value="AraC_XylS_family_regulators"/>
</dbReference>
<sequence>MLKQFAISEQPPRKEKLKEPELFLSSAGQGWKGLEVEAFHEPLEIKDWVSGPPQDDILLVLLSQGSMLMERRPVRGSWKMLPMRREDLILSPPQGEQQEVRWRSLTPDYMQTVHIHLSQELIARTAEEVANRAPGQTTLVGRTCFQDPLLAQIGFALYRELELGAHTGKLYAETAAQMLAVHLLRHYTAPGIEIKELGQRLSSRHLKLVTDFALAHLSQDLPLEALAHQTGFSPYHFARLFRETTGESPHQFVLRLRVERARHLLQQTDMPLAHVALESGFANQSHLSRIFKQHLGLTPRAYRLEH</sequence>
<dbReference type="PROSITE" id="PS01124">
    <property type="entry name" value="HTH_ARAC_FAMILY_2"/>
    <property type="match status" value="1"/>
</dbReference>
<dbReference type="PANTHER" id="PTHR46796:SF6">
    <property type="entry name" value="ARAC SUBFAMILY"/>
    <property type="match status" value="1"/>
</dbReference>
<evidence type="ECO:0000256" key="3">
    <source>
        <dbReference type="ARBA" id="ARBA00023163"/>
    </source>
</evidence>
<keyword evidence="6" id="KW-1185">Reference proteome</keyword>
<evidence type="ECO:0000256" key="1">
    <source>
        <dbReference type="ARBA" id="ARBA00023015"/>
    </source>
</evidence>
<keyword evidence="3" id="KW-0804">Transcription</keyword>
<dbReference type="GO" id="GO:0043565">
    <property type="term" value="F:sequence-specific DNA binding"/>
    <property type="evidence" value="ECO:0007669"/>
    <property type="project" value="InterPro"/>
</dbReference>
<dbReference type="OrthoDB" id="2060755at2"/>
<protein>
    <submittedName>
        <fullName evidence="5">Helix-turn-helix domain-containing protein</fullName>
    </submittedName>
</protein>
<dbReference type="Gene3D" id="1.10.10.60">
    <property type="entry name" value="Homeodomain-like"/>
    <property type="match status" value="2"/>
</dbReference>
<evidence type="ECO:0000313" key="6">
    <source>
        <dbReference type="Proteomes" id="UP000290365"/>
    </source>
</evidence>
<dbReference type="Pfam" id="PF12833">
    <property type="entry name" value="HTH_18"/>
    <property type="match status" value="1"/>
</dbReference>
<gene>
    <name evidence="5" type="ORF">EPA93_27530</name>
</gene>
<dbReference type="InterPro" id="IPR009057">
    <property type="entry name" value="Homeodomain-like_sf"/>
</dbReference>
<reference evidence="5 6" key="1">
    <citation type="submission" date="2019-01" db="EMBL/GenBank/DDBJ databases">
        <title>Ktedonosporobacter rubrisoli SCAWS-G2.</title>
        <authorList>
            <person name="Huang Y."/>
            <person name="Yan B."/>
        </authorList>
    </citation>
    <scope>NUCLEOTIDE SEQUENCE [LARGE SCALE GENOMIC DNA]</scope>
    <source>
        <strain evidence="5 6">SCAWS-G2</strain>
    </source>
</reference>
<name>A0A4P6JV47_KTERU</name>
<accession>A0A4P6JV47</accession>
<feature type="domain" description="HTH araC/xylS-type" evidence="4">
    <location>
        <begin position="207"/>
        <end position="305"/>
    </location>
</feature>